<feature type="domain" description="Bacterial Ig" evidence="3">
    <location>
        <begin position="218"/>
        <end position="297"/>
    </location>
</feature>
<gene>
    <name evidence="4" type="ORF">CEQ21_02835</name>
</gene>
<feature type="domain" description="Bacterial Ig" evidence="3">
    <location>
        <begin position="306"/>
        <end position="383"/>
    </location>
</feature>
<keyword evidence="2" id="KW-1133">Transmembrane helix</keyword>
<feature type="compositionally biased region" description="Low complexity" evidence="1">
    <location>
        <begin position="480"/>
        <end position="503"/>
    </location>
</feature>
<dbReference type="Proteomes" id="UP000319837">
    <property type="component" value="Unassembled WGS sequence"/>
</dbReference>
<evidence type="ECO:0000313" key="4">
    <source>
        <dbReference type="EMBL" id="TRZ39898.1"/>
    </source>
</evidence>
<name>A0A553SSE7_NIACI</name>
<feature type="compositionally biased region" description="Low complexity" evidence="1">
    <location>
        <begin position="442"/>
        <end position="463"/>
    </location>
</feature>
<sequence length="1863" mass="197620">MIMKIKLNEIKQKFLLIAVLTIVMILTPYSFQKETMSFEQEKTSAATISLLGSLHLDSSYNNGVLTLKSTGLQLANIGLISNYVPVFQLPKEFAGLMSKSNFKTATTISYSIPYIGVGEAVTLNNIGTVTGEGLITNNDTLCVGVSIPHLLGIGIGSPTVFTLSINLKNLGYNELPPSVEGKLTSKAGVFDTVLLEANVLNSTGAISTLATSYVDTVAPEKPYVKPINEKDTELTGTSEPGAVVKATLPDGTQKTTPADSTGKWSIAINPQKANTEVKVTATDAAGNTSGATSVTVAAVVIPDTEAPQQPVIKTIDGETGEISGESEANAKIIVTLPNGNEVMTIASAEGKWSVNITSQTFSRNLLVKAVDAAGNTSESVFATMKATIITEIAVPSTEIPATEVPSEETPATEEPSTEIPATEEPSTETPATEEPSEEAPATEEPSTEIPATEEPSTEIPATEVPSTEIPATEVPSTEIPATEVPSEETPATEEPSTEIPATEVPSEETPATEVPSTEIPATEEPSEETPATEEPSEEAPEAEEPSEEALEAEEPSEETPATEEPSEETPATEEPSTEIPETEVPSEETPATEVPNEETPATEVPSVETPATEEPSEETPETEVPSTEIPETEEPSEETSATEVPNEETPETEVPSVETPATEEPNEETPATEEPSTEMPATEEPSTETPQEQVEMPDTEAPQQPVIKTVDAKTGGITGESEANAKIIVTLPDGSEVTTTADAEGKWTVMITPSRSSMELTIKAVDAAGNSSETVAATMQSTIIPEIETPEVEEPVIEEPEIEIPEVKVPVIEEPETEEPSTVVPQEQVELPDTEAPQQPVIKTVDAKTGVISGESEANAKIIVTLPDGSEVTTTANGEGKWTVKITPSMSSMELRIKAIDAAGNISETVTATMESMIIPVIEVPEIETPEVEVPVIEEPATEEPSTEIPDTEAPQQPVIKTVDAKTGVISGESEANAKIIVSLPDGSEVTTTADAEGKWTVTITPSMSRMELRIKAIDAAGNTSETVTATMESMIIPEIEIPIIETPNPEMPAIETPEVEVPQIETPATEVPATEVPSTEIPQEQVELPDTEAPQQPVIKTVDAKTGEITGESEANAKIIVSLPDGSEVTTTADAEGKWTVTITPSMSSMELRIKAIDAAGNISETVTATMKSTIIPEIEIPIIEAPNPEMPAIETPEVEVPQIETPATEVPSTEIPQEQVELPDTEAPQQPVIKMVDAKTGEITGESEANAKIIVTLPDGSEVTTIADAEGKWTVTTTPSLSSMVVKIKAVDAAGNTSESGSATIEPTIVPEIETPEVEVPNTEVPEIETPEVKVPNTETPQEQVEIPDTKAPQHPVIKTVNEKTGEISGESEANAKIIVTLPDDSEVTTTANNEGKWSVRITPQAFSRELRITSINAAGIRSQMMFATLNGYSSIGAEIVPPVTAPVVVPPTETDSNSDNAAPEPTTVVPSILVENEEIAGTVKPVQQDGPSDDKESGIPGTTGNSPSTPGTGGNGAQAPGTTVKPGTPATNINAGNQSGASNNTLTKLIARDINVNSLEIRGTSDANAFITAVFSDGSKKRTVADSLGNWSISINSQKVNAKIKIIATDAQGNNRMYTFITVMPVLEGTPIKSNIQDSGNVKNNTKAIISNVDNNGIMWITGTSEANATIKLYAADNMLTWVKADANGNWSIPIDSIDRTKKYSVVTTDKSGSIIEIADVSMQNNEVINSSDFIKKSPVIKKLQESNQNELVLKEKMTATKDAINEIPINAYADDKRSLVLTGLSYSGGVNHNQKVTGKSYTDLNTDWKIGSQEETIAATQKIMKQETYFPLYLLILYFLFVVLNRADRKYGWTRGIVQ</sequence>
<evidence type="ECO:0000256" key="1">
    <source>
        <dbReference type="SAM" id="MobiDB-lite"/>
    </source>
</evidence>
<feature type="region of interest" description="Disordered" evidence="1">
    <location>
        <begin position="1484"/>
        <end position="1545"/>
    </location>
</feature>
<feature type="domain" description="Bacterial Ig" evidence="3">
    <location>
        <begin position="836"/>
        <end position="914"/>
    </location>
</feature>
<keyword evidence="2" id="KW-0472">Membrane</keyword>
<feature type="domain" description="Bacterial Ig" evidence="3">
    <location>
        <begin position="701"/>
        <end position="779"/>
    </location>
</feature>
<dbReference type="Pfam" id="PF17936">
    <property type="entry name" value="Big_6"/>
    <property type="match status" value="8"/>
</dbReference>
<dbReference type="EMBL" id="RIBP01000001">
    <property type="protein sequence ID" value="TRZ39898.1"/>
    <property type="molecule type" value="Genomic_DNA"/>
</dbReference>
<keyword evidence="2" id="KW-0812">Transmembrane</keyword>
<feature type="compositionally biased region" description="Polar residues" evidence="1">
    <location>
        <begin position="1532"/>
        <end position="1545"/>
    </location>
</feature>
<feature type="compositionally biased region" description="Acidic residues" evidence="1">
    <location>
        <begin position="524"/>
        <end position="571"/>
    </location>
</feature>
<organism evidence="4 5">
    <name type="scientific">Niallia circulans</name>
    <name type="common">Bacillus circulans</name>
    <dbReference type="NCBI Taxonomy" id="1397"/>
    <lineage>
        <taxon>Bacteria</taxon>
        <taxon>Bacillati</taxon>
        <taxon>Bacillota</taxon>
        <taxon>Bacilli</taxon>
        <taxon>Bacillales</taxon>
        <taxon>Bacillaceae</taxon>
        <taxon>Niallia</taxon>
    </lineage>
</organism>
<reference evidence="5" key="1">
    <citation type="submission" date="2018-10" db="EMBL/GenBank/DDBJ databases">
        <title>FDA dAtabase for Regulatory Grade micrObial Sequences (FDA-ARGOS): Supporting development and validation of Infectious Disease Dx tests.</title>
        <authorList>
            <person name="Minogue T."/>
            <person name="Wolcott M."/>
            <person name="Wasieloski L."/>
            <person name="Aguilar W."/>
            <person name="Moore D."/>
            <person name="Tallon L."/>
            <person name="Sadzewicz L."/>
            <person name="Sengamalay N."/>
            <person name="Ott S."/>
            <person name="Godinez A."/>
            <person name="Nagaraj S."/>
            <person name="Vavikolanu K."/>
            <person name="Vyas G."/>
            <person name="Nadendla S."/>
            <person name="George J."/>
            <person name="Sichtig H."/>
        </authorList>
    </citation>
    <scope>NUCLEOTIDE SEQUENCE [LARGE SCALE GENOMIC DNA]</scope>
    <source>
        <strain evidence="5">FDAARGOS_343</strain>
    </source>
</reference>
<protein>
    <recommendedName>
        <fullName evidence="3">Bacterial Ig domain-containing protein</fullName>
    </recommendedName>
</protein>
<feature type="region of interest" description="Disordered" evidence="1">
    <location>
        <begin position="397"/>
        <end position="707"/>
    </location>
</feature>
<feature type="compositionally biased region" description="Low complexity" evidence="1">
    <location>
        <begin position="652"/>
        <end position="663"/>
    </location>
</feature>
<feature type="domain" description="Bacterial Ig" evidence="3">
    <location>
        <begin position="954"/>
        <end position="1032"/>
    </location>
</feature>
<feature type="domain" description="Bacterial Ig" evidence="3">
    <location>
        <begin position="1229"/>
        <end position="1306"/>
    </location>
</feature>
<feature type="compositionally biased region" description="Low complexity" evidence="1">
    <location>
        <begin position="672"/>
        <end position="690"/>
    </location>
</feature>
<feature type="compositionally biased region" description="Low complexity" evidence="1">
    <location>
        <begin position="602"/>
        <end position="613"/>
    </location>
</feature>
<proteinExistence type="predicted"/>
<feature type="domain" description="Bacterial Ig" evidence="3">
    <location>
        <begin position="1354"/>
        <end position="1427"/>
    </location>
</feature>
<dbReference type="InterPro" id="IPR013783">
    <property type="entry name" value="Ig-like_fold"/>
</dbReference>
<dbReference type="InterPro" id="IPR041498">
    <property type="entry name" value="Big_6"/>
</dbReference>
<feature type="compositionally biased region" description="Low complexity" evidence="1">
    <location>
        <begin position="400"/>
        <end position="433"/>
    </location>
</feature>
<evidence type="ECO:0000313" key="5">
    <source>
        <dbReference type="Proteomes" id="UP000319837"/>
    </source>
</evidence>
<feature type="transmembrane region" description="Helical" evidence="2">
    <location>
        <begin position="1833"/>
        <end position="1851"/>
    </location>
</feature>
<accession>A0A553SSE7</accession>
<dbReference type="NCBIfam" id="NF033510">
    <property type="entry name" value="Ca_tandemer"/>
    <property type="match status" value="7"/>
</dbReference>
<evidence type="ECO:0000256" key="2">
    <source>
        <dbReference type="SAM" id="Phobius"/>
    </source>
</evidence>
<feature type="compositionally biased region" description="Low complexity" evidence="1">
    <location>
        <begin position="1501"/>
        <end position="1513"/>
    </location>
</feature>
<evidence type="ECO:0000259" key="3">
    <source>
        <dbReference type="Pfam" id="PF17936"/>
    </source>
</evidence>
<dbReference type="Gene3D" id="2.60.40.10">
    <property type="entry name" value="Immunoglobulins"/>
    <property type="match status" value="10"/>
</dbReference>
<feature type="region of interest" description="Disordered" evidence="1">
    <location>
        <begin position="815"/>
        <end position="835"/>
    </location>
</feature>
<feature type="domain" description="Bacterial Ig" evidence="3">
    <location>
        <begin position="1094"/>
        <end position="1172"/>
    </location>
</feature>
<comment type="caution">
    <text evidence="4">The sequence shown here is derived from an EMBL/GenBank/DDBJ whole genome shotgun (WGS) entry which is preliminary data.</text>
</comment>